<dbReference type="FunFam" id="1.20.1250.20:FF:000106">
    <property type="entry name" value="MFS transporter, putative"/>
    <property type="match status" value="1"/>
</dbReference>
<evidence type="ECO:0000313" key="9">
    <source>
        <dbReference type="Proteomes" id="UP000253472"/>
    </source>
</evidence>
<dbReference type="FunFam" id="1.20.1250.20:FF:000247">
    <property type="entry name" value="MFS general substrate transporter"/>
    <property type="match status" value="1"/>
</dbReference>
<evidence type="ECO:0008006" key="10">
    <source>
        <dbReference type="Google" id="ProtNLM"/>
    </source>
</evidence>
<dbReference type="OrthoDB" id="1935484at2759"/>
<evidence type="ECO:0000256" key="7">
    <source>
        <dbReference type="SAM" id="Phobius"/>
    </source>
</evidence>
<dbReference type="EMBL" id="QLNQ01000020">
    <property type="protein sequence ID" value="RCK65553.1"/>
    <property type="molecule type" value="Genomic_DNA"/>
</dbReference>
<keyword evidence="5 7" id="KW-0472">Membrane</keyword>
<comment type="subcellular location">
    <subcellularLocation>
        <location evidence="1">Membrane</location>
        <topology evidence="1">Multi-pass membrane protein</topology>
    </subcellularLocation>
</comment>
<feature type="transmembrane region" description="Helical" evidence="7">
    <location>
        <begin position="420"/>
        <end position="441"/>
    </location>
</feature>
<keyword evidence="4 7" id="KW-1133">Transmembrane helix</keyword>
<dbReference type="InterPro" id="IPR011701">
    <property type="entry name" value="MFS"/>
</dbReference>
<evidence type="ECO:0000256" key="2">
    <source>
        <dbReference type="ARBA" id="ARBA00022448"/>
    </source>
</evidence>
<dbReference type="PANTHER" id="PTHR43791">
    <property type="entry name" value="PERMEASE-RELATED"/>
    <property type="match status" value="1"/>
</dbReference>
<evidence type="ECO:0000256" key="5">
    <source>
        <dbReference type="ARBA" id="ARBA00023136"/>
    </source>
</evidence>
<keyword evidence="3 7" id="KW-0812">Transmembrane</keyword>
<feature type="transmembrane region" description="Helical" evidence="7">
    <location>
        <begin position="357"/>
        <end position="379"/>
    </location>
</feature>
<proteinExistence type="predicted"/>
<dbReference type="AlphaFoldDB" id="A0A367YI44"/>
<name>A0A367YI44_9ASCO</name>
<keyword evidence="2" id="KW-0813">Transport</keyword>
<dbReference type="GO" id="GO:0022857">
    <property type="term" value="F:transmembrane transporter activity"/>
    <property type="evidence" value="ECO:0007669"/>
    <property type="project" value="InterPro"/>
</dbReference>
<evidence type="ECO:0000313" key="8">
    <source>
        <dbReference type="EMBL" id="RCK65553.1"/>
    </source>
</evidence>
<evidence type="ECO:0000256" key="1">
    <source>
        <dbReference type="ARBA" id="ARBA00004141"/>
    </source>
</evidence>
<dbReference type="PANTHER" id="PTHR43791:SF29">
    <property type="entry name" value="MAJOR FACILITATOR SUPERFAMILY (MFS) PROFILE DOMAIN-CONTAINING PROTEIN"/>
    <property type="match status" value="1"/>
</dbReference>
<feature type="region of interest" description="Disordered" evidence="6">
    <location>
        <begin position="1"/>
        <end position="20"/>
    </location>
</feature>
<comment type="caution">
    <text evidence="8">The sequence shown here is derived from an EMBL/GenBank/DDBJ whole genome shotgun (WGS) entry which is preliminary data.</text>
</comment>
<feature type="transmembrane region" description="Helical" evidence="7">
    <location>
        <begin position="277"/>
        <end position="298"/>
    </location>
</feature>
<reference evidence="8 9" key="1">
    <citation type="submission" date="2018-06" db="EMBL/GenBank/DDBJ databases">
        <title>Whole genome sequencing of Candida tropicalis (genome annotated by CSBL at Korea University).</title>
        <authorList>
            <person name="Ahn J."/>
        </authorList>
    </citation>
    <scope>NUCLEOTIDE SEQUENCE [LARGE SCALE GENOMIC DNA]</scope>
    <source>
        <strain evidence="8 9">ATCC 20962</strain>
    </source>
</reference>
<evidence type="ECO:0000256" key="3">
    <source>
        <dbReference type="ARBA" id="ARBA00022692"/>
    </source>
</evidence>
<keyword evidence="9" id="KW-1185">Reference proteome</keyword>
<dbReference type="Proteomes" id="UP000253472">
    <property type="component" value="Unassembled WGS sequence"/>
</dbReference>
<dbReference type="Pfam" id="PF07690">
    <property type="entry name" value="MFS_1"/>
    <property type="match status" value="1"/>
</dbReference>
<feature type="compositionally biased region" description="Basic and acidic residues" evidence="6">
    <location>
        <begin position="36"/>
        <end position="50"/>
    </location>
</feature>
<accession>A0A367YI44</accession>
<gene>
    <name evidence="8" type="ORF">Cantr_01214</name>
</gene>
<dbReference type="STRING" id="5486.A0A367YI44"/>
<feature type="region of interest" description="Disordered" evidence="6">
    <location>
        <begin position="36"/>
        <end position="65"/>
    </location>
</feature>
<dbReference type="Gene3D" id="1.20.1250.20">
    <property type="entry name" value="MFS general substrate transporter like domains"/>
    <property type="match status" value="1"/>
</dbReference>
<feature type="transmembrane region" description="Helical" evidence="7">
    <location>
        <begin position="447"/>
        <end position="471"/>
    </location>
</feature>
<feature type="transmembrane region" description="Helical" evidence="7">
    <location>
        <begin position="245"/>
        <end position="265"/>
    </location>
</feature>
<dbReference type="InterPro" id="IPR036259">
    <property type="entry name" value="MFS_trans_sf"/>
</dbReference>
<evidence type="ECO:0000256" key="4">
    <source>
        <dbReference type="ARBA" id="ARBA00022989"/>
    </source>
</evidence>
<protein>
    <recommendedName>
        <fullName evidence="10">Allantoate permease</fullName>
    </recommendedName>
</protein>
<organism evidence="8 9">
    <name type="scientific">Candida viswanathii</name>
    <dbReference type="NCBI Taxonomy" id="5486"/>
    <lineage>
        <taxon>Eukaryota</taxon>
        <taxon>Fungi</taxon>
        <taxon>Dikarya</taxon>
        <taxon>Ascomycota</taxon>
        <taxon>Saccharomycotina</taxon>
        <taxon>Pichiomycetes</taxon>
        <taxon>Debaryomycetaceae</taxon>
        <taxon>Candida/Lodderomyces clade</taxon>
        <taxon>Candida</taxon>
    </lineage>
</organism>
<evidence type="ECO:0000256" key="6">
    <source>
        <dbReference type="SAM" id="MobiDB-lite"/>
    </source>
</evidence>
<feature type="transmembrane region" description="Helical" evidence="7">
    <location>
        <begin position="483"/>
        <end position="503"/>
    </location>
</feature>
<feature type="transmembrane region" description="Helical" evidence="7">
    <location>
        <begin position="518"/>
        <end position="538"/>
    </location>
</feature>
<dbReference type="GO" id="GO:0016020">
    <property type="term" value="C:membrane"/>
    <property type="evidence" value="ECO:0007669"/>
    <property type="project" value="UniProtKB-SubCell"/>
</dbReference>
<feature type="transmembrane region" description="Helical" evidence="7">
    <location>
        <begin position="213"/>
        <end position="233"/>
    </location>
</feature>
<sequence length="576" mass="65385">MVQEKQVDDAATIRSNNNDDIAVAVTTHADEAYNIKSEDGIKTSIDDRASSSDSGSTTDVESDELAKNPFLDPKVEEYYRGLYEESKYESYVAFDPHFEWTPEEEKKVVRKINLRVALTACVLFVGLQVDRSNLQQGVSDNLLNDIGLTTDDYNTGNTIFYVCFLAAEVPSQLISKALGPDIFIPIQMICWSAVAMCQAAMNGKGSFYATRALIGALEGGFIADLVLWLSYFFTSKELPVRLSWFWGALSLCQIATSLLAFGILRMRGISGMEGWRWLFLLEGIFTCLIGISGFYLMVPSAVQTKNWMHPKGWFTPREEKIVVNRILRDDPTKGSMHNRQGITPYALWKSLCDYNLWPLYAIGLIAYIGQFTFTSYFTLMNRQLGFSVFDTNLLTIPQNVIHIIFLVALTLLSERLNDRAYVCLIAPIYSAPLIGIIRWWPGSGVNVWATWVLNTLFLGQPYIHAICVAWVSRNSNGVRGRSISSALFNMFVQVDAIIANNIYREDDLPLYHRGNMQLFAITLTLIPVLLIAKGYYVWMNKRRDKIWNAMTEEEKHEYRVNTKDEGSKRLDFRFAH</sequence>
<dbReference type="SUPFAM" id="SSF103473">
    <property type="entry name" value="MFS general substrate transporter"/>
    <property type="match status" value="1"/>
</dbReference>